<accession>A0A2S2R9B8</accession>
<name>A0A2S2R9B8_9HEMI</name>
<organism evidence="1">
    <name type="scientific">Sipha flava</name>
    <name type="common">yellow sugarcane aphid</name>
    <dbReference type="NCBI Taxonomy" id="143950"/>
    <lineage>
        <taxon>Eukaryota</taxon>
        <taxon>Metazoa</taxon>
        <taxon>Ecdysozoa</taxon>
        <taxon>Arthropoda</taxon>
        <taxon>Hexapoda</taxon>
        <taxon>Insecta</taxon>
        <taxon>Pterygota</taxon>
        <taxon>Neoptera</taxon>
        <taxon>Paraneoptera</taxon>
        <taxon>Hemiptera</taxon>
        <taxon>Sternorrhyncha</taxon>
        <taxon>Aphidomorpha</taxon>
        <taxon>Aphidoidea</taxon>
        <taxon>Aphididae</taxon>
        <taxon>Sipha</taxon>
    </lineage>
</organism>
<gene>
    <name evidence="1" type="ORF">g.80418</name>
</gene>
<dbReference type="AlphaFoldDB" id="A0A2S2R9B8"/>
<dbReference type="EMBL" id="GGMS01017433">
    <property type="protein sequence ID" value="MBY86636.1"/>
    <property type="molecule type" value="Transcribed_RNA"/>
</dbReference>
<proteinExistence type="predicted"/>
<protein>
    <submittedName>
        <fullName evidence="1">Uncharacterized protein</fullName>
    </submittedName>
</protein>
<sequence length="117" mass="13148">MFSNPRRRAPDLLVHRTAQDVACPTICPGSSRSLGNHSHTIRQHVIGGGGVALDIPKSVFFGRKCERFFESCFSNQFRLPSTRTTRCTRSPPTPRLSNILRPLFLPSSPFVRRDARV</sequence>
<reference evidence="1" key="1">
    <citation type="submission" date="2018-04" db="EMBL/GenBank/DDBJ databases">
        <title>Transcriptome assembly of Sipha flava.</title>
        <authorList>
            <person name="Scully E.D."/>
            <person name="Geib S.M."/>
            <person name="Palmer N.A."/>
            <person name="Koch K."/>
            <person name="Bradshaw J."/>
            <person name="Heng-Moss T."/>
            <person name="Sarath G."/>
        </authorList>
    </citation>
    <scope>NUCLEOTIDE SEQUENCE</scope>
</reference>
<evidence type="ECO:0000313" key="1">
    <source>
        <dbReference type="EMBL" id="MBY86636.1"/>
    </source>
</evidence>